<dbReference type="SUPFAM" id="SSF55874">
    <property type="entry name" value="ATPase domain of HSP90 chaperone/DNA topoisomerase II/histidine kinase"/>
    <property type="match status" value="1"/>
</dbReference>
<dbReference type="InterPro" id="IPR036890">
    <property type="entry name" value="HATPase_C_sf"/>
</dbReference>
<dbReference type="EMBL" id="FNKX01000003">
    <property type="protein sequence ID" value="SDR60476.1"/>
    <property type="molecule type" value="Genomic_DNA"/>
</dbReference>
<dbReference type="InterPro" id="IPR013767">
    <property type="entry name" value="PAS_fold"/>
</dbReference>
<dbReference type="InterPro" id="IPR003661">
    <property type="entry name" value="HisK_dim/P_dom"/>
</dbReference>
<dbReference type="Proteomes" id="UP000199365">
    <property type="component" value="Unassembled WGS sequence"/>
</dbReference>
<dbReference type="STRING" id="157910.SAMN05445850_7339"/>
<dbReference type="GO" id="GO:0006935">
    <property type="term" value="P:chemotaxis"/>
    <property type="evidence" value="ECO:0007669"/>
    <property type="project" value="UniProtKB-UniRule"/>
</dbReference>
<dbReference type="PANTHER" id="PTHR24422:SF27">
    <property type="entry name" value="PROTEIN-GLUTAMATE O-METHYLTRANSFERASE"/>
    <property type="match status" value="1"/>
</dbReference>
<keyword evidence="4 8" id="KW-0145">Chemotaxis</keyword>
<keyword evidence="7" id="KW-0418">Kinase</keyword>
<dbReference type="CDD" id="cd16434">
    <property type="entry name" value="CheB-CheR_fusion"/>
    <property type="match status" value="1"/>
</dbReference>
<evidence type="ECO:0000313" key="19">
    <source>
        <dbReference type="Proteomes" id="UP000199365"/>
    </source>
</evidence>
<dbReference type="SMART" id="SM00091">
    <property type="entry name" value="PAS"/>
    <property type="match status" value="3"/>
</dbReference>
<dbReference type="GO" id="GO:0008757">
    <property type="term" value="F:S-adenosylmethionine-dependent methyltransferase activity"/>
    <property type="evidence" value="ECO:0007669"/>
    <property type="project" value="InterPro"/>
</dbReference>
<feature type="compositionally biased region" description="Basic residues" evidence="11">
    <location>
        <begin position="31"/>
        <end position="41"/>
    </location>
</feature>
<evidence type="ECO:0000259" key="15">
    <source>
        <dbReference type="PROSITE" id="PS50113"/>
    </source>
</evidence>
<dbReference type="Pfam" id="PF01339">
    <property type="entry name" value="CheB_methylest"/>
    <property type="match status" value="1"/>
</dbReference>
<dbReference type="InterPro" id="IPR000673">
    <property type="entry name" value="Sig_transdc_resp-reg_Me-estase"/>
</dbReference>
<dbReference type="InterPro" id="IPR022641">
    <property type="entry name" value="CheR_N"/>
</dbReference>
<dbReference type="SUPFAM" id="SSF53335">
    <property type="entry name" value="S-adenosyl-L-methionine-dependent methyltransferases"/>
    <property type="match status" value="1"/>
</dbReference>
<dbReference type="Pfam" id="PF01739">
    <property type="entry name" value="CheR"/>
    <property type="match status" value="1"/>
</dbReference>
<dbReference type="Gene3D" id="3.30.450.20">
    <property type="entry name" value="PAS domain"/>
    <property type="match status" value="3"/>
</dbReference>
<dbReference type="FunFam" id="3.30.565.10:FF:000006">
    <property type="entry name" value="Sensor histidine kinase WalK"/>
    <property type="match status" value="1"/>
</dbReference>
<feature type="active site" evidence="8">
    <location>
        <position position="59"/>
    </location>
</feature>
<dbReference type="PROSITE" id="PS50113">
    <property type="entry name" value="PAC"/>
    <property type="match status" value="1"/>
</dbReference>
<dbReference type="Gene3D" id="3.30.565.10">
    <property type="entry name" value="Histidine kinase-like ATPase, C-terminal domain"/>
    <property type="match status" value="1"/>
</dbReference>
<sequence>MSAMRDNNRPSQQEMGSSPYKNPPLNTILSKKGHAAMSKKRGQTLPSQALYPIVGIGASAGGLNALTEFFEALPARTSMAFVVVVHLLPDHESNLASLLQKVTSMSVQQVTGPTPIESDHVYLVAPSFEMIMVDGYLRVTRKLPEEGRRASIDLFFRTLAEAHRERAIGIVMSGAGSDGSVGLSRIKEMGGITLVQDPSEAEYDSMPRSAIATGMADFVMTAAEMPQRLLDLWSTAREIHLPAAEADEPEEDTVNESAERALREIMVILRTRTAHDFRHYKRATVLRRIERRLQVNGITDLQVYRDYLHLHPEETQALLQDMLISVTNFFRDKEAFDVLEREVLPPLFENRGEQDRIRVWSVGCATGEEAYSLAMLLQERSLKSPEGVSFQVFATDIDERAISLARAGVYPDSISADLTPARIRQFFTRDAAHFRIKKELREHMLFAHHNVLSDPPFSRLDMICCRNLLIYLDREAQIEILKMFHFALRPGGMLFLGSSESADGVSSMFTVVDKRNRIYRANMAVRSDTPLPIAISGTMSSRPVVTTVQPPGRRRFSFGDLHQRLVEQYAPPSVLVSRESEIVHLSDRAGRFLQYSGGEPSHNIVAVVRPELRLELRTAIYQALHTNRSVEARRVRIERDGRSYFVNMTARPVHDPEANADFVLVLFDEVEDSVANAETAPADVQKDPIITQLERELQRTKEQLQSTIEQSETSTEELKASNEELQAINEELRSATEELETSKEELQSINEELTTVNAELKSKVEETGKINDDLHNLIAANDIGTIFVDRNICIKRYTPRATDVFSIIPSDIGRSLLDITHRLEYDKLADDAAEAFDSLRLIERELKSNDGRWYLARFVPYRTTEDRIDGAVLSFIDITGRRQAEDRLREGERRMRIVAESTRDYAIITFDDNGVINSWNAGAERIFGYTEADMIGQSADILYTEEDRADNVAQREFAEARLNGRAEEERWHLRKDGTRFFASGVLSRLDEPGISGFAQITRDLGEYVNEPTSGRGTHVESLRAASERDAQRRRDEFLAVVSHELKHPLNLISASAELIARAPETRQNLNVSRATDTIRRTVMGQAQIIDDLLDISRVRTGKLSVVRTVVDMREIVQRVCSAVQDDTAQRGVALSVDITDAPVIIHADLTRIEQIVWNLISNALKFTQRGSIQVSLQVNDHAEAVLRVSDTGIGIEASLLPHIFEMFQQSRDPGLRRGGLGIGLALVRDLVNLHGGAVRAESDGVGRGATFTVTLPTHRLATRTSADIEVTAEPLKGTRILMVDDDAATVETFKLLLESEGAEVRTATSGEEALTMINGNAPDIILSDIGMPGMNGMEFIGKLRGMPTMKSVICVAVSGFGQQADVSAARTRGLRRAPEKAGGSRRPAEHFRAAARLN</sequence>
<evidence type="ECO:0000259" key="12">
    <source>
        <dbReference type="PROSITE" id="PS50109"/>
    </source>
</evidence>
<dbReference type="Gene3D" id="3.40.50.2300">
    <property type="match status" value="1"/>
</dbReference>
<dbReference type="SMART" id="SM00387">
    <property type="entry name" value="HATPase_c"/>
    <property type="match status" value="1"/>
</dbReference>
<dbReference type="InterPro" id="IPR050903">
    <property type="entry name" value="Bact_Chemotaxis_MeTrfase"/>
</dbReference>
<feature type="active site" evidence="8">
    <location>
        <position position="178"/>
    </location>
</feature>
<evidence type="ECO:0000256" key="11">
    <source>
        <dbReference type="SAM" id="MobiDB-lite"/>
    </source>
</evidence>
<comment type="catalytic activity">
    <reaction evidence="1">
        <text>ATP + protein L-histidine = ADP + protein N-phospho-L-histidine.</text>
        <dbReference type="EC" id="2.7.13.3"/>
    </reaction>
</comment>
<dbReference type="PROSITE" id="PS50123">
    <property type="entry name" value="CHER"/>
    <property type="match status" value="1"/>
</dbReference>
<feature type="compositionally biased region" description="Polar residues" evidence="11">
    <location>
        <begin position="9"/>
        <end position="29"/>
    </location>
</feature>
<feature type="domain" description="Response regulatory" evidence="13">
    <location>
        <begin position="1279"/>
        <end position="1395"/>
    </location>
</feature>
<evidence type="ECO:0000256" key="8">
    <source>
        <dbReference type="PROSITE-ProRule" id="PRU00050"/>
    </source>
</evidence>
<dbReference type="GO" id="GO:0006355">
    <property type="term" value="P:regulation of DNA-templated transcription"/>
    <property type="evidence" value="ECO:0007669"/>
    <property type="project" value="InterPro"/>
</dbReference>
<dbReference type="Pfam" id="PF13426">
    <property type="entry name" value="PAS_9"/>
    <property type="match status" value="1"/>
</dbReference>
<dbReference type="GO" id="GO:0000155">
    <property type="term" value="F:phosphorelay sensor kinase activity"/>
    <property type="evidence" value="ECO:0007669"/>
    <property type="project" value="InterPro"/>
</dbReference>
<dbReference type="SUPFAM" id="SSF47384">
    <property type="entry name" value="Homodimeric domain of signal transducing histidine kinase"/>
    <property type="match status" value="1"/>
</dbReference>
<dbReference type="CDD" id="cd00082">
    <property type="entry name" value="HisKA"/>
    <property type="match status" value="1"/>
</dbReference>
<feature type="region of interest" description="Disordered" evidence="11">
    <location>
        <begin position="1"/>
        <end position="41"/>
    </location>
</feature>
<reference evidence="19" key="1">
    <citation type="submission" date="2016-10" db="EMBL/GenBank/DDBJ databases">
        <authorList>
            <person name="Varghese N."/>
            <person name="Submissions S."/>
        </authorList>
    </citation>
    <scope>NUCLEOTIDE SEQUENCE [LARGE SCALE GENOMIC DNA]</scope>
    <source>
        <strain evidence="19">DUS833</strain>
    </source>
</reference>
<dbReference type="Pfam" id="PF03705">
    <property type="entry name" value="CheR_N"/>
    <property type="match status" value="1"/>
</dbReference>
<dbReference type="GO" id="GO:0005737">
    <property type="term" value="C:cytoplasm"/>
    <property type="evidence" value="ECO:0007669"/>
    <property type="project" value="InterPro"/>
</dbReference>
<evidence type="ECO:0000256" key="4">
    <source>
        <dbReference type="ARBA" id="ARBA00022500"/>
    </source>
</evidence>
<dbReference type="SUPFAM" id="SSF47757">
    <property type="entry name" value="Chemotaxis receptor methyltransferase CheR, N-terminal domain"/>
    <property type="match status" value="1"/>
</dbReference>
<evidence type="ECO:0000256" key="9">
    <source>
        <dbReference type="PROSITE-ProRule" id="PRU00169"/>
    </source>
</evidence>
<gene>
    <name evidence="18" type="ORF">SAMN05445850_7339</name>
</gene>
<dbReference type="CDD" id="cd02440">
    <property type="entry name" value="AdoMet_MTases"/>
    <property type="match status" value="1"/>
</dbReference>
<evidence type="ECO:0000256" key="2">
    <source>
        <dbReference type="ARBA" id="ARBA00004429"/>
    </source>
</evidence>
<dbReference type="EC" id="2.7.13.3" evidence="3"/>
<dbReference type="InterPro" id="IPR001789">
    <property type="entry name" value="Sig_transdc_resp-reg_receiver"/>
</dbReference>
<evidence type="ECO:0000256" key="1">
    <source>
        <dbReference type="ARBA" id="ARBA00000085"/>
    </source>
</evidence>
<feature type="domain" description="PAC" evidence="15">
    <location>
        <begin position="840"/>
        <end position="890"/>
    </location>
</feature>
<feature type="active site" evidence="8">
    <location>
        <position position="86"/>
    </location>
</feature>
<dbReference type="InterPro" id="IPR000014">
    <property type="entry name" value="PAS"/>
</dbReference>
<feature type="domain" description="Histidine kinase" evidence="12">
    <location>
        <begin position="1040"/>
        <end position="1259"/>
    </location>
</feature>
<keyword evidence="19" id="KW-1185">Reference proteome</keyword>
<evidence type="ECO:0000259" key="17">
    <source>
        <dbReference type="PROSITE" id="PS50123"/>
    </source>
</evidence>
<dbReference type="Gene3D" id="3.40.50.150">
    <property type="entry name" value="Vaccinia Virus protein VP39"/>
    <property type="match status" value="1"/>
</dbReference>
<dbReference type="SMART" id="SM00388">
    <property type="entry name" value="HisKA"/>
    <property type="match status" value="1"/>
</dbReference>
<dbReference type="Pfam" id="PF02518">
    <property type="entry name" value="HATPase_c"/>
    <property type="match status" value="1"/>
</dbReference>
<dbReference type="InterPro" id="IPR022642">
    <property type="entry name" value="CheR_C"/>
</dbReference>
<dbReference type="NCBIfam" id="TIGR00229">
    <property type="entry name" value="sensory_box"/>
    <property type="match status" value="1"/>
</dbReference>
<dbReference type="Pfam" id="PF00072">
    <property type="entry name" value="Response_reg"/>
    <property type="match status" value="1"/>
</dbReference>
<evidence type="ECO:0000256" key="7">
    <source>
        <dbReference type="ARBA" id="ARBA00022777"/>
    </source>
</evidence>
<dbReference type="InterPro" id="IPR003594">
    <property type="entry name" value="HATPase_dom"/>
</dbReference>
<dbReference type="InterPro" id="IPR035965">
    <property type="entry name" value="PAS-like_dom_sf"/>
</dbReference>
<evidence type="ECO:0000256" key="10">
    <source>
        <dbReference type="SAM" id="Coils"/>
    </source>
</evidence>
<dbReference type="GO" id="GO:0000156">
    <property type="term" value="F:phosphorelay response regulator activity"/>
    <property type="evidence" value="ECO:0007669"/>
    <property type="project" value="InterPro"/>
</dbReference>
<dbReference type="PANTHER" id="PTHR24422">
    <property type="entry name" value="CHEMOTAXIS PROTEIN METHYLTRANSFERASE"/>
    <property type="match status" value="1"/>
</dbReference>
<keyword evidence="5 9" id="KW-0597">Phosphoprotein</keyword>
<dbReference type="PRINTS" id="PR00996">
    <property type="entry name" value="CHERMTFRASE"/>
</dbReference>
<dbReference type="Pfam" id="PF00512">
    <property type="entry name" value="HisKA"/>
    <property type="match status" value="1"/>
</dbReference>
<dbReference type="GO" id="GO:0008984">
    <property type="term" value="F:protein-glutamate methylesterase activity"/>
    <property type="evidence" value="ECO:0007669"/>
    <property type="project" value="InterPro"/>
</dbReference>
<dbReference type="SMART" id="SM00138">
    <property type="entry name" value="MeTrc"/>
    <property type="match status" value="1"/>
</dbReference>
<keyword evidence="6" id="KW-0808">Transferase</keyword>
<dbReference type="InterPro" id="IPR011006">
    <property type="entry name" value="CheY-like_superfamily"/>
</dbReference>
<dbReference type="SUPFAM" id="SSF52172">
    <property type="entry name" value="CheY-like"/>
    <property type="match status" value="1"/>
</dbReference>
<dbReference type="InterPro" id="IPR005467">
    <property type="entry name" value="His_kinase_dom"/>
</dbReference>
<dbReference type="Pfam" id="PF00989">
    <property type="entry name" value="PAS"/>
    <property type="match status" value="1"/>
</dbReference>
<dbReference type="PROSITE" id="PS50109">
    <property type="entry name" value="HIS_KIN"/>
    <property type="match status" value="1"/>
</dbReference>
<dbReference type="InterPro" id="IPR029063">
    <property type="entry name" value="SAM-dependent_MTases_sf"/>
</dbReference>
<evidence type="ECO:0000256" key="5">
    <source>
        <dbReference type="ARBA" id="ARBA00022553"/>
    </source>
</evidence>
<dbReference type="SUPFAM" id="SSF52738">
    <property type="entry name" value="Methylesterase CheB, C-terminal domain"/>
    <property type="match status" value="1"/>
</dbReference>
<name>A0A1H1KE24_9BURK</name>
<dbReference type="CDD" id="cd00130">
    <property type="entry name" value="PAS"/>
    <property type="match status" value="1"/>
</dbReference>
<dbReference type="Gene3D" id="1.10.287.130">
    <property type="match status" value="1"/>
</dbReference>
<dbReference type="InterPro" id="IPR035909">
    <property type="entry name" value="CheB_C"/>
</dbReference>
<feature type="domain" description="CheR-type methyltransferase" evidence="17">
    <location>
        <begin position="258"/>
        <end position="522"/>
    </location>
</feature>
<keyword evidence="8" id="KW-0378">Hydrolase</keyword>
<dbReference type="Gene3D" id="3.40.50.180">
    <property type="entry name" value="Methylesterase CheB, C-terminal domain"/>
    <property type="match status" value="1"/>
</dbReference>
<dbReference type="GO" id="GO:0005886">
    <property type="term" value="C:plasma membrane"/>
    <property type="evidence" value="ECO:0007669"/>
    <property type="project" value="UniProtKB-SubCell"/>
</dbReference>
<accession>A0A1H1KE24</accession>
<feature type="modified residue" description="4-aspartylphosphate" evidence="9">
    <location>
        <position position="1328"/>
    </location>
</feature>
<dbReference type="PROSITE" id="PS50122">
    <property type="entry name" value="CHEB"/>
    <property type="match status" value="1"/>
</dbReference>
<dbReference type="SUPFAM" id="SSF55785">
    <property type="entry name" value="PYP-like sensor domain (PAS domain)"/>
    <property type="match status" value="3"/>
</dbReference>
<feature type="region of interest" description="Disordered" evidence="11">
    <location>
        <begin position="1371"/>
        <end position="1398"/>
    </location>
</feature>
<dbReference type="InterPro" id="IPR036097">
    <property type="entry name" value="HisK_dim/P_sf"/>
</dbReference>
<protein>
    <recommendedName>
        <fullName evidence="3">histidine kinase</fullName>
        <ecNumber evidence="3">2.7.13.3</ecNumber>
    </recommendedName>
</protein>
<evidence type="ECO:0000256" key="6">
    <source>
        <dbReference type="ARBA" id="ARBA00022679"/>
    </source>
</evidence>
<comment type="subcellular location">
    <subcellularLocation>
        <location evidence="2">Cell inner membrane</location>
        <topology evidence="2">Multi-pass membrane protein</topology>
    </subcellularLocation>
</comment>
<dbReference type="PROSITE" id="PS50110">
    <property type="entry name" value="RESPONSE_REGULATORY"/>
    <property type="match status" value="1"/>
</dbReference>
<evidence type="ECO:0000259" key="14">
    <source>
        <dbReference type="PROSITE" id="PS50112"/>
    </source>
</evidence>
<evidence type="ECO:0000259" key="16">
    <source>
        <dbReference type="PROSITE" id="PS50122"/>
    </source>
</evidence>
<evidence type="ECO:0000256" key="3">
    <source>
        <dbReference type="ARBA" id="ARBA00012438"/>
    </source>
</evidence>
<dbReference type="SMART" id="SM00448">
    <property type="entry name" value="REC"/>
    <property type="match status" value="1"/>
</dbReference>
<proteinExistence type="predicted"/>
<dbReference type="InterPro" id="IPR000700">
    <property type="entry name" value="PAS-assoc_C"/>
</dbReference>
<evidence type="ECO:0000313" key="18">
    <source>
        <dbReference type="EMBL" id="SDR60476.1"/>
    </source>
</evidence>
<dbReference type="Pfam" id="PF13596">
    <property type="entry name" value="PAS_10"/>
    <property type="match status" value="1"/>
</dbReference>
<dbReference type="PROSITE" id="PS50112">
    <property type="entry name" value="PAS"/>
    <property type="match status" value="1"/>
</dbReference>
<feature type="coiled-coil region" evidence="10">
    <location>
        <begin position="690"/>
        <end position="766"/>
    </location>
</feature>
<feature type="domain" description="PAS" evidence="14">
    <location>
        <begin position="891"/>
        <end position="946"/>
    </location>
</feature>
<dbReference type="InterPro" id="IPR000780">
    <property type="entry name" value="CheR_MeTrfase"/>
</dbReference>
<keyword evidence="10" id="KW-0175">Coiled coil</keyword>
<feature type="domain" description="CheB-type methylesterase" evidence="16">
    <location>
        <begin position="50"/>
        <end position="236"/>
    </location>
</feature>
<organism evidence="18 19">
    <name type="scientific">Paraburkholderia tuberum</name>
    <dbReference type="NCBI Taxonomy" id="157910"/>
    <lineage>
        <taxon>Bacteria</taxon>
        <taxon>Pseudomonadati</taxon>
        <taxon>Pseudomonadota</taxon>
        <taxon>Betaproteobacteria</taxon>
        <taxon>Burkholderiales</taxon>
        <taxon>Burkholderiaceae</taxon>
        <taxon>Paraburkholderia</taxon>
    </lineage>
</organism>
<evidence type="ECO:0000259" key="13">
    <source>
        <dbReference type="PROSITE" id="PS50110"/>
    </source>
</evidence>